<dbReference type="SUPFAM" id="SSF52317">
    <property type="entry name" value="Class I glutamine amidotransferase-like"/>
    <property type="match status" value="1"/>
</dbReference>
<dbReference type="InterPro" id="IPR029062">
    <property type="entry name" value="Class_I_gatase-like"/>
</dbReference>
<protein>
    <submittedName>
        <fullName evidence="2">DJ-1/PfpI family protein</fullName>
    </submittedName>
</protein>
<dbReference type="NCBIfam" id="TIGR01383">
    <property type="entry name" value="not_thiJ"/>
    <property type="match status" value="1"/>
</dbReference>
<gene>
    <name evidence="2" type="ORF">HPS55_12875</name>
</gene>
<evidence type="ECO:0000313" key="3">
    <source>
        <dbReference type="Proteomes" id="UP001193734"/>
    </source>
</evidence>
<dbReference type="EMBL" id="JABKKE010000031">
    <property type="protein sequence ID" value="NPE15198.1"/>
    <property type="molecule type" value="Genomic_DNA"/>
</dbReference>
<dbReference type="Gene3D" id="3.40.50.880">
    <property type="match status" value="1"/>
</dbReference>
<dbReference type="GeneID" id="82158663"/>
<dbReference type="RefSeq" id="WP_172178023.1">
    <property type="nucleotide sequence ID" value="NZ_CASGIA010000033.1"/>
</dbReference>
<name>A0ABX2B104_9BACT</name>
<dbReference type="Proteomes" id="UP001193734">
    <property type="component" value="Unassembled WGS sequence"/>
</dbReference>
<dbReference type="PANTHER" id="PTHR48094:SF12">
    <property type="entry name" value="PARKINSON DISEASE PROTEIN 7 HOMOLOG"/>
    <property type="match status" value="1"/>
</dbReference>
<evidence type="ECO:0000313" key="2">
    <source>
        <dbReference type="EMBL" id="NPE15198.1"/>
    </source>
</evidence>
<feature type="domain" description="DJ-1/PfpI" evidence="1">
    <location>
        <begin position="3"/>
        <end position="164"/>
    </location>
</feature>
<dbReference type="CDD" id="cd03135">
    <property type="entry name" value="GATase1_DJ-1"/>
    <property type="match status" value="1"/>
</dbReference>
<evidence type="ECO:0000259" key="1">
    <source>
        <dbReference type="Pfam" id="PF01965"/>
    </source>
</evidence>
<proteinExistence type="predicted"/>
<sequence length="188" mass="20388">MAKAYVFLADGFEDIEALGTIDILRRAGIEVKTVSITDSHTVESAHGMKVEADILFEKNNFSDGDMLVLPGGMPGAANLNAHDGLRSVLLLHDDNKMRIAAICAAPMILGKLGILQGRRATCYPGFEEHLDEATYTRELVTTDGHITTGEGPAATFAFAYELVRLLTGDNTADRLADGMMYTHLMESR</sequence>
<dbReference type="InterPro" id="IPR002818">
    <property type="entry name" value="DJ-1/PfpI"/>
</dbReference>
<dbReference type="InterPro" id="IPR050325">
    <property type="entry name" value="Prot/Nucl_acid_deglycase"/>
</dbReference>
<accession>A0ABX2B104</accession>
<dbReference type="PANTHER" id="PTHR48094">
    <property type="entry name" value="PROTEIN/NUCLEIC ACID DEGLYCASE DJ-1-RELATED"/>
    <property type="match status" value="1"/>
</dbReference>
<dbReference type="Pfam" id="PF01965">
    <property type="entry name" value="DJ-1_PfpI"/>
    <property type="match status" value="1"/>
</dbReference>
<comment type="caution">
    <text evidence="2">The sequence shown here is derived from an EMBL/GenBank/DDBJ whole genome shotgun (WGS) entry which is preliminary data.</text>
</comment>
<organism evidence="2 3">
    <name type="scientific">Xylanibacter rodentium</name>
    <dbReference type="NCBI Taxonomy" id="2736289"/>
    <lineage>
        <taxon>Bacteria</taxon>
        <taxon>Pseudomonadati</taxon>
        <taxon>Bacteroidota</taxon>
        <taxon>Bacteroidia</taxon>
        <taxon>Bacteroidales</taxon>
        <taxon>Prevotellaceae</taxon>
        <taxon>Xylanibacter</taxon>
    </lineage>
</organism>
<reference evidence="2 3" key="1">
    <citation type="submission" date="2020-05" db="EMBL/GenBank/DDBJ databases">
        <title>Distinct polysaccharide utilization as determinants for interspecies competition between intestinal Prevotella spp.</title>
        <authorList>
            <person name="Galvez E.J.C."/>
            <person name="Iljazovic A."/>
            <person name="Strowig T."/>
        </authorList>
    </citation>
    <scope>NUCLEOTIDE SEQUENCE [LARGE SCALE GENOMIC DNA]</scope>
    <source>
        <strain evidence="2 3">PROD</strain>
    </source>
</reference>
<keyword evidence="3" id="KW-1185">Reference proteome</keyword>
<dbReference type="InterPro" id="IPR006287">
    <property type="entry name" value="DJ-1"/>
</dbReference>